<dbReference type="InterPro" id="IPR011711">
    <property type="entry name" value="GntR_C"/>
</dbReference>
<keyword evidence="8" id="KW-1185">Reference proteome</keyword>
<evidence type="ECO:0000313" key="5">
    <source>
        <dbReference type="EMBL" id="SDM77756.1"/>
    </source>
</evidence>
<dbReference type="Proteomes" id="UP000199639">
    <property type="component" value="Unassembled WGS sequence"/>
</dbReference>
<dbReference type="SMART" id="SM00895">
    <property type="entry name" value="FCD"/>
    <property type="match status" value="1"/>
</dbReference>
<dbReference type="EMBL" id="SOFD01000009">
    <property type="protein sequence ID" value="TFB81067.1"/>
    <property type="molecule type" value="Genomic_DNA"/>
</dbReference>
<dbReference type="Gene3D" id="1.10.10.10">
    <property type="entry name" value="Winged helix-like DNA-binding domain superfamily/Winged helix DNA-binding domain"/>
    <property type="match status" value="1"/>
</dbReference>
<accession>A0A4R8VGQ9</accession>
<sequence>MSAVDIAFHGLRHMIASGRLGAGEKFPSETALLSELGVSRGSLREAVRMLSALGVIESRHGSGTYVSQLRPEEIMGSLALTVDLLPLSGLLDMYELRGVLESHTAAQAAARISPEQTAELFDLVEAMEAAADPEIAPELDAQFHALIDRISGNPTLTVLLGVFRARSRAYQLFALPEGAEIRRVSDHGHRTIFNAIVLHDPAAASAAAASHVAQTVEWLRFYQPAVRTP</sequence>
<reference evidence="6 8" key="2">
    <citation type="submission" date="2019-03" db="EMBL/GenBank/DDBJ databases">
        <title>Genomics of glacier-inhabiting Cryobacterium strains.</title>
        <authorList>
            <person name="Liu Q."/>
            <person name="Xin Y.-H."/>
        </authorList>
    </citation>
    <scope>NUCLEOTIDE SEQUENCE [LARGE SCALE GENOMIC DNA]</scope>
    <source>
        <strain evidence="6 8">Hh8</strain>
    </source>
</reference>
<dbReference type="PRINTS" id="PR00035">
    <property type="entry name" value="HTHGNTR"/>
</dbReference>
<evidence type="ECO:0000313" key="8">
    <source>
        <dbReference type="Proteomes" id="UP000298252"/>
    </source>
</evidence>
<keyword evidence="3" id="KW-0804">Transcription</keyword>
<dbReference type="Gene3D" id="1.20.120.530">
    <property type="entry name" value="GntR ligand-binding domain-like"/>
    <property type="match status" value="1"/>
</dbReference>
<evidence type="ECO:0000313" key="6">
    <source>
        <dbReference type="EMBL" id="TFB81067.1"/>
    </source>
</evidence>
<dbReference type="Proteomes" id="UP000298252">
    <property type="component" value="Unassembled WGS sequence"/>
</dbReference>
<dbReference type="SMART" id="SM00345">
    <property type="entry name" value="HTH_GNTR"/>
    <property type="match status" value="1"/>
</dbReference>
<protein>
    <submittedName>
        <fullName evidence="5">DNA-binding transcriptional regulator, FadR family</fullName>
    </submittedName>
    <submittedName>
        <fullName evidence="6">FadR family transcriptional regulator</fullName>
    </submittedName>
</protein>
<dbReference type="SUPFAM" id="SSF46785">
    <property type="entry name" value="Winged helix' DNA-binding domain"/>
    <property type="match status" value="1"/>
</dbReference>
<keyword evidence="2 5" id="KW-0238">DNA-binding</keyword>
<gene>
    <name evidence="6" type="ORF">E3O21_04215</name>
    <name evidence="5" type="ORF">SAMN05216368_102217</name>
</gene>
<keyword evidence="1" id="KW-0805">Transcription regulation</keyword>
<evidence type="ECO:0000256" key="3">
    <source>
        <dbReference type="ARBA" id="ARBA00023163"/>
    </source>
</evidence>
<evidence type="ECO:0000256" key="1">
    <source>
        <dbReference type="ARBA" id="ARBA00023015"/>
    </source>
</evidence>
<dbReference type="RefSeq" id="WP_092339194.1">
    <property type="nucleotide sequence ID" value="NZ_FNIB01000002.1"/>
</dbReference>
<dbReference type="AlphaFoldDB" id="A0A4R8VGQ9"/>
<dbReference type="Pfam" id="PF00392">
    <property type="entry name" value="GntR"/>
    <property type="match status" value="1"/>
</dbReference>
<evidence type="ECO:0000256" key="2">
    <source>
        <dbReference type="ARBA" id="ARBA00023125"/>
    </source>
</evidence>
<dbReference type="EMBL" id="FNIB01000002">
    <property type="protein sequence ID" value="SDM77756.1"/>
    <property type="molecule type" value="Genomic_DNA"/>
</dbReference>
<dbReference type="Pfam" id="PF07729">
    <property type="entry name" value="FCD"/>
    <property type="match status" value="1"/>
</dbReference>
<dbReference type="PANTHER" id="PTHR43537">
    <property type="entry name" value="TRANSCRIPTIONAL REGULATOR, GNTR FAMILY"/>
    <property type="match status" value="1"/>
</dbReference>
<dbReference type="PROSITE" id="PS50949">
    <property type="entry name" value="HTH_GNTR"/>
    <property type="match status" value="1"/>
</dbReference>
<dbReference type="InterPro" id="IPR000524">
    <property type="entry name" value="Tscrpt_reg_HTH_GntR"/>
</dbReference>
<name>A0A4R8VGQ9_9MICO</name>
<dbReference type="InterPro" id="IPR036390">
    <property type="entry name" value="WH_DNA-bd_sf"/>
</dbReference>
<dbReference type="GO" id="GO:0003677">
    <property type="term" value="F:DNA binding"/>
    <property type="evidence" value="ECO:0007669"/>
    <property type="project" value="UniProtKB-KW"/>
</dbReference>
<dbReference type="GO" id="GO:0003700">
    <property type="term" value="F:DNA-binding transcription factor activity"/>
    <property type="evidence" value="ECO:0007669"/>
    <property type="project" value="InterPro"/>
</dbReference>
<evidence type="ECO:0000259" key="4">
    <source>
        <dbReference type="PROSITE" id="PS50949"/>
    </source>
</evidence>
<dbReference type="InterPro" id="IPR008920">
    <property type="entry name" value="TF_FadR/GntR_C"/>
</dbReference>
<dbReference type="STRING" id="1424659.SAMN05216368_102217"/>
<dbReference type="SUPFAM" id="SSF48008">
    <property type="entry name" value="GntR ligand-binding domain-like"/>
    <property type="match status" value="1"/>
</dbReference>
<reference evidence="5 7" key="1">
    <citation type="submission" date="2016-10" db="EMBL/GenBank/DDBJ databases">
        <authorList>
            <person name="Varghese N."/>
            <person name="Submissions S."/>
        </authorList>
    </citation>
    <scope>NUCLEOTIDE SEQUENCE [LARGE SCALE GENOMIC DNA]</scope>
    <source>
        <strain evidence="5 7">CGMCC 1.11215</strain>
    </source>
</reference>
<dbReference type="InterPro" id="IPR036388">
    <property type="entry name" value="WH-like_DNA-bd_sf"/>
</dbReference>
<dbReference type="CDD" id="cd07377">
    <property type="entry name" value="WHTH_GntR"/>
    <property type="match status" value="1"/>
</dbReference>
<feature type="domain" description="HTH gntR-type" evidence="4">
    <location>
        <begin position="1"/>
        <end position="69"/>
    </location>
</feature>
<proteinExistence type="predicted"/>
<dbReference type="PANTHER" id="PTHR43537:SF5">
    <property type="entry name" value="UXU OPERON TRANSCRIPTIONAL REGULATOR"/>
    <property type="match status" value="1"/>
</dbReference>
<evidence type="ECO:0000313" key="7">
    <source>
        <dbReference type="Proteomes" id="UP000199639"/>
    </source>
</evidence>
<organism evidence="5 7">
    <name type="scientific">Cryobacterium flavum</name>
    <dbReference type="NCBI Taxonomy" id="1424659"/>
    <lineage>
        <taxon>Bacteria</taxon>
        <taxon>Bacillati</taxon>
        <taxon>Actinomycetota</taxon>
        <taxon>Actinomycetes</taxon>
        <taxon>Micrococcales</taxon>
        <taxon>Microbacteriaceae</taxon>
        <taxon>Cryobacterium</taxon>
    </lineage>
</organism>